<keyword evidence="5 12" id="KW-0597">Phosphoprotein</keyword>
<keyword evidence="17" id="KW-1185">Reference proteome</keyword>
<dbReference type="PROSITE" id="PS50110">
    <property type="entry name" value="RESPONSE_REGULATORY"/>
    <property type="match status" value="1"/>
</dbReference>
<keyword evidence="16" id="KW-0418">Kinase</keyword>
<dbReference type="Pfam" id="PF00072">
    <property type="entry name" value="Response_reg"/>
    <property type="match status" value="1"/>
</dbReference>
<dbReference type="Gene3D" id="3.40.50.2300">
    <property type="match status" value="1"/>
</dbReference>
<evidence type="ECO:0000256" key="3">
    <source>
        <dbReference type="ARBA" id="ARBA00012438"/>
    </source>
</evidence>
<dbReference type="Gene3D" id="1.20.120.160">
    <property type="entry name" value="HPT domain"/>
    <property type="match status" value="1"/>
</dbReference>
<keyword evidence="9 13" id="KW-1133">Transmembrane helix</keyword>
<dbReference type="Pfam" id="PF02518">
    <property type="entry name" value="HATPase_c"/>
    <property type="match status" value="1"/>
</dbReference>
<evidence type="ECO:0000313" key="16">
    <source>
        <dbReference type="EMBL" id="KWT94362.1"/>
    </source>
</evidence>
<dbReference type="InterPro" id="IPR003661">
    <property type="entry name" value="HisK_dim/P_dom"/>
</dbReference>
<comment type="subcellular location">
    <subcellularLocation>
        <location evidence="2">Cell membrane</location>
        <topology evidence="2">Multi-pass membrane protein</topology>
    </subcellularLocation>
</comment>
<dbReference type="GO" id="GO:0004673">
    <property type="term" value="F:protein histidine kinase activity"/>
    <property type="evidence" value="ECO:0007669"/>
    <property type="project" value="UniProtKB-EC"/>
</dbReference>
<dbReference type="InterPro" id="IPR036641">
    <property type="entry name" value="HPT_dom_sf"/>
</dbReference>
<feature type="transmembrane region" description="Helical" evidence="13">
    <location>
        <begin position="101"/>
        <end position="121"/>
    </location>
</feature>
<dbReference type="InterPro" id="IPR003594">
    <property type="entry name" value="HATPase_dom"/>
</dbReference>
<comment type="catalytic activity">
    <reaction evidence="1">
        <text>ATP + protein L-histidine = ADP + protein N-phospho-L-histidine.</text>
        <dbReference type="EC" id="2.7.13.3"/>
    </reaction>
</comment>
<dbReference type="Pfam" id="PF00512">
    <property type="entry name" value="HisKA"/>
    <property type="match status" value="1"/>
</dbReference>
<keyword evidence="11 13" id="KW-0472">Membrane</keyword>
<dbReference type="Gene3D" id="3.30.565.10">
    <property type="entry name" value="Histidine kinase-like ATPase, C-terminal domain"/>
    <property type="match status" value="1"/>
</dbReference>
<dbReference type="PANTHER" id="PTHR45339:SF1">
    <property type="entry name" value="HYBRID SIGNAL TRANSDUCTION HISTIDINE KINASE J"/>
    <property type="match status" value="1"/>
</dbReference>
<sequence>MSNYLKVVNVSLMWGVIITILYIGSLYSFLVFHTVAEFFCVVIAFCIFTLAYNTRRYMKNNYLYFLGITYLFLGTLDTLHTLTYKGMNIIQTHNVGTATEIWIATRYVESISLTVAPFFLFREKINRFLIFLIYIFVTLLILGSIFLWNNFPACYVEGLGLTTFKRVSEYVISFILAIALCLLIRNRRFFDIDVLRLLSASIAFTILTELCFTLYIDLYDYINVLGHLFKIISYYFIYKAVIVTGINKPFDILFRDLNIRKEEAEKANRAKSDFLANMSHEIRTPMNTIIGMTDLAYERSADEHQMEYLSIVKGSANALLGIINEILDIMKIESGRFELEHIDFSVKDVVLFAFDMFAMSAKEKGLRINYTISPNVPVVLKGDPTRLRQVLINLIGNALKYTNKGEIDINLNVIEVERPNDSVSLIFSVSDTGIGIPPDKIEHIFQRFTQADSSTTRRYGGTGLGLAICKEITHLMGGRIWAESAPGKGSTFYFTVTMGKSDKEDTFFSTGHYCQVAARPRRNFRVLVADDIEENIILLTIRLKQHGHTIITARNGVEAVEYFKKEKPDIILMDIQMPEMDGLEAMRQIRAIESPAGLRTTIIALTASVMSEEKAEYMEQGMDGVVDKPIDIEKLLAIIDMKVPEGIGEIQQSAPETHETVTEAAHIPETAGIDFAKGVSVWQDVDVYKKALTGFALKYGSSAGLISSMIDSNDIGGAYGIVHSLTGLSGNLCMTALYRAAKELSKSLKEQDVDSAKAQLVKFKVLLRTVVDSIHKEEVITPEDTREIDITVVREIIVRLLAAYDGFNPDEVEPIFAQLQGALNREQLTPIKIYVDDLDFAAAKKETIKLCSALAIEPEVKK</sequence>
<feature type="transmembrane region" description="Helical" evidence="13">
    <location>
        <begin position="62"/>
        <end position="81"/>
    </location>
</feature>
<dbReference type="PANTHER" id="PTHR45339">
    <property type="entry name" value="HYBRID SIGNAL TRANSDUCTION HISTIDINE KINASE J"/>
    <property type="match status" value="1"/>
</dbReference>
<comment type="caution">
    <text evidence="16">The sequence shown here is derived from an EMBL/GenBank/DDBJ whole genome shotgun (WGS) entry which is preliminary data.</text>
</comment>
<dbReference type="SMART" id="SM00448">
    <property type="entry name" value="REC"/>
    <property type="match status" value="1"/>
</dbReference>
<feature type="transmembrane region" description="Helical" evidence="13">
    <location>
        <begin position="7"/>
        <end position="24"/>
    </location>
</feature>
<feature type="transmembrane region" description="Helical" evidence="13">
    <location>
        <begin position="197"/>
        <end position="216"/>
    </location>
</feature>
<dbReference type="InterPro" id="IPR036097">
    <property type="entry name" value="HisK_dim/P_sf"/>
</dbReference>
<feature type="domain" description="Histidine kinase" evidence="14">
    <location>
        <begin position="277"/>
        <end position="500"/>
    </location>
</feature>
<evidence type="ECO:0000256" key="2">
    <source>
        <dbReference type="ARBA" id="ARBA00004651"/>
    </source>
</evidence>
<dbReference type="InterPro" id="IPR011006">
    <property type="entry name" value="CheY-like_superfamily"/>
</dbReference>
<reference evidence="16 17" key="1">
    <citation type="submission" date="2015-11" db="EMBL/GenBank/DDBJ databases">
        <authorList>
            <person name="Lin W."/>
        </authorList>
    </citation>
    <scope>NUCLEOTIDE SEQUENCE [LARGE SCALE GENOMIC DNA]</scope>
    <source>
        <strain evidence="16 17">HCH-1</strain>
    </source>
</reference>
<name>A0ABR5SKF8_9BACT</name>
<feature type="domain" description="Response regulatory" evidence="15">
    <location>
        <begin position="525"/>
        <end position="643"/>
    </location>
</feature>
<evidence type="ECO:0000256" key="1">
    <source>
        <dbReference type="ARBA" id="ARBA00000085"/>
    </source>
</evidence>
<accession>A0ABR5SKF8</accession>
<evidence type="ECO:0000256" key="7">
    <source>
        <dbReference type="ARBA" id="ARBA00022741"/>
    </source>
</evidence>
<dbReference type="RefSeq" id="WP_085050781.1">
    <property type="nucleotide sequence ID" value="NZ_LNQR01000006.1"/>
</dbReference>
<dbReference type="InterPro" id="IPR004358">
    <property type="entry name" value="Sig_transdc_His_kin-like_C"/>
</dbReference>
<keyword evidence="6 13" id="KW-0812">Transmembrane</keyword>
<gene>
    <name evidence="16" type="ORF">ASN18_0247</name>
</gene>
<dbReference type="InterPro" id="IPR033425">
    <property type="entry name" value="MASE3"/>
</dbReference>
<evidence type="ECO:0000256" key="13">
    <source>
        <dbReference type="SAM" id="Phobius"/>
    </source>
</evidence>
<evidence type="ECO:0000313" key="17">
    <source>
        <dbReference type="Proteomes" id="UP000060487"/>
    </source>
</evidence>
<evidence type="ECO:0000256" key="4">
    <source>
        <dbReference type="ARBA" id="ARBA00022475"/>
    </source>
</evidence>
<dbReference type="Gene3D" id="1.10.287.130">
    <property type="match status" value="1"/>
</dbReference>
<dbReference type="SUPFAM" id="SSF47384">
    <property type="entry name" value="Homodimeric domain of signal transducing histidine kinase"/>
    <property type="match status" value="1"/>
</dbReference>
<feature type="transmembrane region" description="Helical" evidence="13">
    <location>
        <begin position="30"/>
        <end position="50"/>
    </location>
</feature>
<dbReference type="Proteomes" id="UP000060487">
    <property type="component" value="Unassembled WGS sequence"/>
</dbReference>
<evidence type="ECO:0000259" key="14">
    <source>
        <dbReference type="PROSITE" id="PS50109"/>
    </source>
</evidence>
<keyword evidence="7" id="KW-0547">Nucleotide-binding</keyword>
<evidence type="ECO:0000259" key="15">
    <source>
        <dbReference type="PROSITE" id="PS50110"/>
    </source>
</evidence>
<feature type="transmembrane region" description="Helical" evidence="13">
    <location>
        <begin position="128"/>
        <end position="147"/>
    </location>
</feature>
<dbReference type="CDD" id="cd00082">
    <property type="entry name" value="HisKA"/>
    <property type="match status" value="1"/>
</dbReference>
<dbReference type="CDD" id="cd16922">
    <property type="entry name" value="HATPase_EvgS-ArcB-TorS-like"/>
    <property type="match status" value="1"/>
</dbReference>
<dbReference type="Pfam" id="PF17159">
    <property type="entry name" value="MASE3"/>
    <property type="match status" value="1"/>
</dbReference>
<protein>
    <recommendedName>
        <fullName evidence="3">histidine kinase</fullName>
        <ecNumber evidence="3">2.7.13.3</ecNumber>
    </recommendedName>
</protein>
<feature type="modified residue" description="4-aspartylphosphate" evidence="12">
    <location>
        <position position="574"/>
    </location>
</feature>
<evidence type="ECO:0000256" key="9">
    <source>
        <dbReference type="ARBA" id="ARBA00022989"/>
    </source>
</evidence>
<dbReference type="EC" id="2.7.13.3" evidence="3"/>
<dbReference type="SUPFAM" id="SSF47226">
    <property type="entry name" value="Histidine-containing phosphotransfer domain, HPT domain"/>
    <property type="match status" value="1"/>
</dbReference>
<dbReference type="SUPFAM" id="SSF55874">
    <property type="entry name" value="ATPase domain of HSP90 chaperone/DNA topoisomerase II/histidine kinase"/>
    <property type="match status" value="1"/>
</dbReference>
<dbReference type="SMART" id="SM00388">
    <property type="entry name" value="HisKA"/>
    <property type="match status" value="1"/>
</dbReference>
<dbReference type="EMBL" id="LNQR01000006">
    <property type="protein sequence ID" value="KWT94362.1"/>
    <property type="molecule type" value="Genomic_DNA"/>
</dbReference>
<keyword evidence="16" id="KW-0808">Transferase</keyword>
<dbReference type="SMART" id="SM00387">
    <property type="entry name" value="HATPase_c"/>
    <property type="match status" value="1"/>
</dbReference>
<evidence type="ECO:0000256" key="10">
    <source>
        <dbReference type="ARBA" id="ARBA00023012"/>
    </source>
</evidence>
<evidence type="ECO:0000256" key="8">
    <source>
        <dbReference type="ARBA" id="ARBA00022840"/>
    </source>
</evidence>
<keyword evidence="10" id="KW-0902">Two-component regulatory system</keyword>
<dbReference type="SUPFAM" id="SSF52172">
    <property type="entry name" value="CheY-like"/>
    <property type="match status" value="1"/>
</dbReference>
<organism evidence="16 17">
    <name type="scientific">Candidatus Magnetominusculus xianensis</name>
    <dbReference type="NCBI Taxonomy" id="1748249"/>
    <lineage>
        <taxon>Bacteria</taxon>
        <taxon>Pseudomonadati</taxon>
        <taxon>Nitrospirota</taxon>
        <taxon>Nitrospiria</taxon>
        <taxon>Nitrospirales</taxon>
        <taxon>Nitrospiraceae</taxon>
        <taxon>Candidatus Magnetominusculus</taxon>
    </lineage>
</organism>
<dbReference type="InterPro" id="IPR005467">
    <property type="entry name" value="His_kinase_dom"/>
</dbReference>
<feature type="transmembrane region" description="Helical" evidence="13">
    <location>
        <begin position="167"/>
        <end position="185"/>
    </location>
</feature>
<evidence type="ECO:0000256" key="6">
    <source>
        <dbReference type="ARBA" id="ARBA00022692"/>
    </source>
</evidence>
<dbReference type="InterPro" id="IPR036890">
    <property type="entry name" value="HATPase_C_sf"/>
</dbReference>
<dbReference type="PROSITE" id="PS50109">
    <property type="entry name" value="HIS_KIN"/>
    <property type="match status" value="1"/>
</dbReference>
<evidence type="ECO:0000256" key="5">
    <source>
        <dbReference type="ARBA" id="ARBA00022553"/>
    </source>
</evidence>
<dbReference type="CDD" id="cd17546">
    <property type="entry name" value="REC_hyHK_CKI1_RcsC-like"/>
    <property type="match status" value="1"/>
</dbReference>
<evidence type="ECO:0000256" key="11">
    <source>
        <dbReference type="ARBA" id="ARBA00023136"/>
    </source>
</evidence>
<proteinExistence type="predicted"/>
<dbReference type="PRINTS" id="PR00344">
    <property type="entry name" value="BCTRLSENSOR"/>
</dbReference>
<keyword evidence="8" id="KW-0067">ATP-binding</keyword>
<evidence type="ECO:0000256" key="12">
    <source>
        <dbReference type="PROSITE-ProRule" id="PRU00169"/>
    </source>
</evidence>
<dbReference type="InterPro" id="IPR001789">
    <property type="entry name" value="Sig_transdc_resp-reg_receiver"/>
</dbReference>
<keyword evidence="4" id="KW-1003">Cell membrane</keyword>